<proteinExistence type="predicted"/>
<dbReference type="EMBL" id="LFDV01000002">
    <property type="protein sequence ID" value="KTB48736.1"/>
    <property type="molecule type" value="Genomic_DNA"/>
</dbReference>
<dbReference type="AlphaFoldDB" id="A0A0W0GJJ8"/>
<reference evidence="2 3" key="1">
    <citation type="submission" date="2015-06" db="EMBL/GenBank/DDBJ databases">
        <title>Genome sequence of the organohalide-respiring Dehalogenimonas alkenigignens type strain (IP3-3T).</title>
        <authorList>
            <person name="Key T.A."/>
            <person name="Richmond D.P."/>
            <person name="Bowman K.S."/>
            <person name="Cho Y.-J."/>
            <person name="Chun J."/>
            <person name="da Costa M.S."/>
            <person name="Rainey F.A."/>
            <person name="Moe W.M."/>
        </authorList>
    </citation>
    <scope>NUCLEOTIDE SEQUENCE [LARGE SCALE GENOMIC DNA]</scope>
    <source>
        <strain evidence="2 3">IP3-3</strain>
    </source>
</reference>
<accession>A0A0W0GJJ8</accession>
<keyword evidence="3" id="KW-1185">Reference proteome</keyword>
<keyword evidence="1" id="KW-0472">Membrane</keyword>
<dbReference type="Proteomes" id="UP000053947">
    <property type="component" value="Unassembled WGS sequence"/>
</dbReference>
<dbReference type="STRING" id="1217799.DEALK_15830"/>
<name>A0A0W0GJJ8_9CHLR</name>
<gene>
    <name evidence="2" type="ORF">DEALK_15830</name>
</gene>
<evidence type="ECO:0000313" key="3">
    <source>
        <dbReference type="Proteomes" id="UP000053947"/>
    </source>
</evidence>
<keyword evidence="1" id="KW-1133">Transmembrane helix</keyword>
<evidence type="ECO:0000313" key="2">
    <source>
        <dbReference type="EMBL" id="KTB48736.1"/>
    </source>
</evidence>
<feature type="transmembrane region" description="Helical" evidence="1">
    <location>
        <begin position="21"/>
        <end position="37"/>
    </location>
</feature>
<protein>
    <submittedName>
        <fullName evidence="2">Uncharacterized protein</fullName>
    </submittedName>
</protein>
<keyword evidence="1" id="KW-0812">Transmembrane</keyword>
<organism evidence="2 3">
    <name type="scientific">Dehalogenimonas alkenigignens</name>
    <dbReference type="NCBI Taxonomy" id="1217799"/>
    <lineage>
        <taxon>Bacteria</taxon>
        <taxon>Bacillati</taxon>
        <taxon>Chloroflexota</taxon>
        <taxon>Dehalococcoidia</taxon>
        <taxon>Dehalococcoidales</taxon>
        <taxon>Dehalococcoidaceae</taxon>
        <taxon>Dehalogenimonas</taxon>
    </lineage>
</organism>
<sequence length="67" mass="7898">MRELKTFVAKNLKVNQEQVQVFRLALSTFLSLMYYTSMDAFTGRNLFVEKDSNNKQSEKIIVTQKYI</sequence>
<evidence type="ECO:0000256" key="1">
    <source>
        <dbReference type="SAM" id="Phobius"/>
    </source>
</evidence>
<comment type="caution">
    <text evidence="2">The sequence shown here is derived from an EMBL/GenBank/DDBJ whole genome shotgun (WGS) entry which is preliminary data.</text>
</comment>